<dbReference type="EMBL" id="JBHTEC010000005">
    <property type="protein sequence ID" value="MFD0287817.1"/>
    <property type="molecule type" value="Genomic_DNA"/>
</dbReference>
<protein>
    <submittedName>
        <fullName evidence="1">Uncharacterized protein</fullName>
    </submittedName>
</protein>
<proteinExistence type="predicted"/>
<name>A0ABW2VVY4_9ACTN</name>
<keyword evidence="2" id="KW-1185">Reference proteome</keyword>
<dbReference type="Proteomes" id="UP001596957">
    <property type="component" value="Unassembled WGS sequence"/>
</dbReference>
<reference evidence="2" key="1">
    <citation type="journal article" date="2019" name="Int. J. Syst. Evol. Microbiol.">
        <title>The Global Catalogue of Microorganisms (GCM) 10K type strain sequencing project: providing services to taxonomists for standard genome sequencing and annotation.</title>
        <authorList>
            <consortium name="The Broad Institute Genomics Platform"/>
            <consortium name="The Broad Institute Genome Sequencing Center for Infectious Disease"/>
            <person name="Wu L."/>
            <person name="Ma J."/>
        </authorList>
    </citation>
    <scope>NUCLEOTIDE SEQUENCE [LARGE SCALE GENOMIC DNA]</scope>
    <source>
        <strain evidence="2">CGMCC 4.7198</strain>
    </source>
</reference>
<organism evidence="1 2">
    <name type="scientific">Streptomyces lutosisoli</name>
    <dbReference type="NCBI Taxonomy" id="2665721"/>
    <lineage>
        <taxon>Bacteria</taxon>
        <taxon>Bacillati</taxon>
        <taxon>Actinomycetota</taxon>
        <taxon>Actinomycetes</taxon>
        <taxon>Kitasatosporales</taxon>
        <taxon>Streptomycetaceae</taxon>
        <taxon>Streptomyces</taxon>
    </lineage>
</organism>
<accession>A0ABW2VVY4</accession>
<evidence type="ECO:0000313" key="2">
    <source>
        <dbReference type="Proteomes" id="UP001596957"/>
    </source>
</evidence>
<gene>
    <name evidence="1" type="ORF">ACFQZP_40585</name>
</gene>
<sequence>MNHPAPSPAMSLAEAWAAAEAAYQRVAATADPPPSLIAELHHRAKDLAHATACPTPASCTICLDAPTTLPPRLRRRWYGANRGARWIVRHCH</sequence>
<evidence type="ECO:0000313" key="1">
    <source>
        <dbReference type="EMBL" id="MFD0287817.1"/>
    </source>
</evidence>
<dbReference type="RefSeq" id="WP_381264391.1">
    <property type="nucleotide sequence ID" value="NZ_JBHTBI010000099.1"/>
</dbReference>
<comment type="caution">
    <text evidence="1">The sequence shown here is derived from an EMBL/GenBank/DDBJ whole genome shotgun (WGS) entry which is preliminary data.</text>
</comment>